<protein>
    <submittedName>
        <fullName evidence="1">Uncharacterized protein</fullName>
    </submittedName>
</protein>
<sequence length="93" mass="10592">MTKAIVENMPGSIFSLMSMPCMLADRVEKFKINLSKLQGARAPELHNHISQLNLHVHLMIPGASKYLKVQMRIYQPALMSSLPNWIFIRSITL</sequence>
<proteinExistence type="predicted"/>
<evidence type="ECO:0000313" key="2">
    <source>
        <dbReference type="Proteomes" id="UP001164746"/>
    </source>
</evidence>
<organism evidence="1 2">
    <name type="scientific">Mya arenaria</name>
    <name type="common">Soft-shell clam</name>
    <dbReference type="NCBI Taxonomy" id="6604"/>
    <lineage>
        <taxon>Eukaryota</taxon>
        <taxon>Metazoa</taxon>
        <taxon>Spiralia</taxon>
        <taxon>Lophotrochozoa</taxon>
        <taxon>Mollusca</taxon>
        <taxon>Bivalvia</taxon>
        <taxon>Autobranchia</taxon>
        <taxon>Heteroconchia</taxon>
        <taxon>Euheterodonta</taxon>
        <taxon>Imparidentia</taxon>
        <taxon>Neoheterodontei</taxon>
        <taxon>Myida</taxon>
        <taxon>Myoidea</taxon>
        <taxon>Myidae</taxon>
        <taxon>Mya</taxon>
    </lineage>
</organism>
<name>A0ABY7DJZ5_MYAAR</name>
<dbReference type="Proteomes" id="UP001164746">
    <property type="component" value="Chromosome 3"/>
</dbReference>
<gene>
    <name evidence="1" type="ORF">MAR_022399</name>
</gene>
<accession>A0ABY7DJZ5</accession>
<keyword evidence="2" id="KW-1185">Reference proteome</keyword>
<dbReference type="EMBL" id="CP111014">
    <property type="protein sequence ID" value="WAQ98026.1"/>
    <property type="molecule type" value="Genomic_DNA"/>
</dbReference>
<evidence type="ECO:0000313" key="1">
    <source>
        <dbReference type="EMBL" id="WAQ98026.1"/>
    </source>
</evidence>
<reference evidence="1" key="1">
    <citation type="submission" date="2022-11" db="EMBL/GenBank/DDBJ databases">
        <title>Centuries of genome instability and evolution in soft-shell clam transmissible cancer (bioRxiv).</title>
        <authorList>
            <person name="Hart S.F.M."/>
            <person name="Yonemitsu M.A."/>
            <person name="Giersch R.M."/>
            <person name="Beal B.F."/>
            <person name="Arriagada G."/>
            <person name="Davis B.W."/>
            <person name="Ostrander E.A."/>
            <person name="Goff S.P."/>
            <person name="Metzger M.J."/>
        </authorList>
    </citation>
    <scope>NUCLEOTIDE SEQUENCE</scope>
    <source>
        <strain evidence="1">MELC-2E11</strain>
        <tissue evidence="1">Siphon/mantle</tissue>
    </source>
</reference>